<feature type="binding site" evidence="10">
    <location>
        <position position="341"/>
    </location>
    <ligand>
        <name>UDP-N-acetyl-alpha-D-glucosamine</name>
        <dbReference type="ChEBI" id="CHEBI:57705"/>
    </ligand>
</feature>
<feature type="region of interest" description="Disordered" evidence="11">
    <location>
        <begin position="408"/>
        <end position="431"/>
    </location>
</feature>
<dbReference type="Proteomes" id="UP000245469">
    <property type="component" value="Unassembled WGS sequence"/>
</dbReference>
<evidence type="ECO:0000256" key="7">
    <source>
        <dbReference type="ARBA" id="ARBA00023136"/>
    </source>
</evidence>
<dbReference type="InterPro" id="IPR007235">
    <property type="entry name" value="Glyco_trans_28_C"/>
</dbReference>
<proteinExistence type="inferred from homology"/>
<reference evidence="14 15" key="1">
    <citation type="submission" date="2018-03" db="EMBL/GenBank/DDBJ databases">
        <title>Genomic Encyclopedia of Archaeal and Bacterial Type Strains, Phase II (KMG-II): from individual species to whole genera.</title>
        <authorList>
            <person name="Goeker M."/>
        </authorList>
    </citation>
    <scope>NUCLEOTIDE SEQUENCE [LARGE SCALE GENOMIC DNA]</scope>
    <source>
        <strain evidence="14 15">DSM 44889</strain>
    </source>
</reference>
<keyword evidence="7 10" id="KW-0472">Membrane</keyword>
<dbReference type="PANTHER" id="PTHR21015:SF22">
    <property type="entry name" value="GLYCOSYLTRANSFERASE"/>
    <property type="match status" value="1"/>
</dbReference>
<dbReference type="Gene3D" id="3.40.50.2000">
    <property type="entry name" value="Glycogen Phosphorylase B"/>
    <property type="match status" value="2"/>
</dbReference>
<dbReference type="GO" id="GO:0071555">
    <property type="term" value="P:cell wall organization"/>
    <property type="evidence" value="ECO:0007669"/>
    <property type="project" value="UniProtKB-KW"/>
</dbReference>
<evidence type="ECO:0000256" key="1">
    <source>
        <dbReference type="ARBA" id="ARBA00022475"/>
    </source>
</evidence>
<comment type="similarity">
    <text evidence="10">Belongs to the glycosyltransferase 28 family. MurG subfamily.</text>
</comment>
<keyword evidence="9 10" id="KW-0961">Cell wall biogenesis/degradation</keyword>
<evidence type="ECO:0000256" key="5">
    <source>
        <dbReference type="ARBA" id="ARBA00022960"/>
    </source>
</evidence>
<protein>
    <recommendedName>
        <fullName evidence="10">UDP-N-acetylglucosamine--N-acetylmuramyl-(pentapeptide) pyrophosphoryl-undecaprenol N-acetylglucosamine transferase</fullName>
        <ecNumber evidence="10">2.4.1.227</ecNumber>
    </recommendedName>
    <alternativeName>
        <fullName evidence="10">Undecaprenyl-PP-MurNAc-pentapeptide-UDPGlcNAc GlcNAc transferase</fullName>
    </alternativeName>
</protein>
<dbReference type="AlphaFoldDB" id="A0A316A6W6"/>
<dbReference type="GO" id="GO:0009252">
    <property type="term" value="P:peptidoglycan biosynthetic process"/>
    <property type="evidence" value="ECO:0007669"/>
    <property type="project" value="UniProtKB-UniRule"/>
</dbReference>
<keyword evidence="3 10" id="KW-0328">Glycosyltransferase</keyword>
<feature type="compositionally biased region" description="Basic and acidic residues" evidence="11">
    <location>
        <begin position="408"/>
        <end position="420"/>
    </location>
</feature>
<feature type="region of interest" description="Disordered" evidence="11">
    <location>
        <begin position="1"/>
        <end position="30"/>
    </location>
</feature>
<comment type="subcellular location">
    <subcellularLocation>
        <location evidence="10">Cell membrane</location>
        <topology evidence="10">Peripheral membrane protein</topology>
        <orientation evidence="10">Cytoplasmic side</orientation>
    </subcellularLocation>
</comment>
<dbReference type="InterPro" id="IPR004276">
    <property type="entry name" value="GlycoTrans_28_N"/>
</dbReference>
<evidence type="ECO:0000256" key="8">
    <source>
        <dbReference type="ARBA" id="ARBA00023306"/>
    </source>
</evidence>
<keyword evidence="1 10" id="KW-1003">Cell membrane</keyword>
<keyword evidence="6 10" id="KW-0573">Peptidoglycan synthesis</keyword>
<evidence type="ECO:0000259" key="13">
    <source>
        <dbReference type="Pfam" id="PF04101"/>
    </source>
</evidence>
<evidence type="ECO:0000256" key="2">
    <source>
        <dbReference type="ARBA" id="ARBA00022618"/>
    </source>
</evidence>
<evidence type="ECO:0000256" key="3">
    <source>
        <dbReference type="ARBA" id="ARBA00022676"/>
    </source>
</evidence>
<evidence type="ECO:0000256" key="4">
    <source>
        <dbReference type="ARBA" id="ARBA00022679"/>
    </source>
</evidence>
<keyword evidence="5 10" id="KW-0133">Cell shape</keyword>
<dbReference type="Pfam" id="PF03033">
    <property type="entry name" value="Glyco_transf_28"/>
    <property type="match status" value="1"/>
</dbReference>
<dbReference type="GO" id="GO:0005886">
    <property type="term" value="C:plasma membrane"/>
    <property type="evidence" value="ECO:0007669"/>
    <property type="project" value="UniProtKB-SubCell"/>
</dbReference>
<dbReference type="GO" id="GO:0050511">
    <property type="term" value="F:undecaprenyldiphospho-muramoylpentapeptide beta-N-acetylglucosaminyltransferase activity"/>
    <property type="evidence" value="ECO:0007669"/>
    <property type="project" value="UniProtKB-UniRule"/>
</dbReference>
<dbReference type="SUPFAM" id="SSF53756">
    <property type="entry name" value="UDP-Glycosyltransferase/glycogen phosphorylase"/>
    <property type="match status" value="1"/>
</dbReference>
<feature type="domain" description="Glycosyl transferase family 28 C-terminal" evidence="13">
    <location>
        <begin position="230"/>
        <end position="396"/>
    </location>
</feature>
<evidence type="ECO:0000259" key="12">
    <source>
        <dbReference type="Pfam" id="PF03033"/>
    </source>
</evidence>
<feature type="binding site" evidence="10">
    <location>
        <position position="203"/>
    </location>
    <ligand>
        <name>UDP-N-acetyl-alpha-D-glucosamine</name>
        <dbReference type="ChEBI" id="CHEBI:57705"/>
    </ligand>
</feature>
<organism evidence="14 15">
    <name type="scientific">Quadrisphaera granulorum</name>
    <dbReference type="NCBI Taxonomy" id="317664"/>
    <lineage>
        <taxon>Bacteria</taxon>
        <taxon>Bacillati</taxon>
        <taxon>Actinomycetota</taxon>
        <taxon>Actinomycetes</taxon>
        <taxon>Kineosporiales</taxon>
        <taxon>Kineosporiaceae</taxon>
        <taxon>Quadrisphaera</taxon>
    </lineage>
</organism>
<keyword evidence="2 10" id="KW-0132">Cell division</keyword>
<evidence type="ECO:0000256" key="10">
    <source>
        <dbReference type="HAMAP-Rule" id="MF_00033"/>
    </source>
</evidence>
<evidence type="ECO:0000313" key="14">
    <source>
        <dbReference type="EMBL" id="PWJ53676.1"/>
    </source>
</evidence>
<comment type="caution">
    <text evidence="14">The sequence shown here is derived from an EMBL/GenBank/DDBJ whole genome shotgun (WGS) entry which is preliminary data.</text>
</comment>
<dbReference type="EC" id="2.4.1.227" evidence="10"/>
<feature type="binding site" evidence="10">
    <location>
        <position position="237"/>
    </location>
    <ligand>
        <name>UDP-N-acetyl-alpha-D-glucosamine</name>
        <dbReference type="ChEBI" id="CHEBI:57705"/>
    </ligand>
</feature>
<comment type="pathway">
    <text evidence="10">Cell wall biogenesis; peptidoglycan biosynthesis.</text>
</comment>
<keyword evidence="15" id="KW-1185">Reference proteome</keyword>
<accession>A0A316A6W6</accession>
<keyword evidence="4 10" id="KW-0808">Transferase</keyword>
<feature type="binding site" evidence="10">
    <location>
        <position position="162"/>
    </location>
    <ligand>
        <name>UDP-N-acetyl-alpha-D-glucosamine</name>
        <dbReference type="ChEBI" id="CHEBI:57705"/>
    </ligand>
</feature>
<comment type="function">
    <text evidence="10">Cell wall formation. Catalyzes the transfer of a GlcNAc subunit on undecaprenyl-pyrophosphoryl-MurNAc-pentapeptide (lipid intermediate I) to form undecaprenyl-pyrophosphoryl-MurNAc-(pentapeptide)GlcNAc (lipid intermediate II).</text>
</comment>
<dbReference type="EMBL" id="QGDQ01000011">
    <property type="protein sequence ID" value="PWJ53676.1"/>
    <property type="molecule type" value="Genomic_DNA"/>
</dbReference>
<dbReference type="GO" id="GO:0008360">
    <property type="term" value="P:regulation of cell shape"/>
    <property type="evidence" value="ECO:0007669"/>
    <property type="project" value="UniProtKB-KW"/>
</dbReference>
<evidence type="ECO:0000256" key="9">
    <source>
        <dbReference type="ARBA" id="ARBA00023316"/>
    </source>
</evidence>
<dbReference type="InterPro" id="IPR006009">
    <property type="entry name" value="GlcNAc_MurG"/>
</dbReference>
<keyword evidence="8 10" id="KW-0131">Cell cycle</keyword>
<dbReference type="GO" id="GO:0005975">
    <property type="term" value="P:carbohydrate metabolic process"/>
    <property type="evidence" value="ECO:0007669"/>
    <property type="project" value="InterPro"/>
</dbReference>
<dbReference type="CDD" id="cd03785">
    <property type="entry name" value="GT28_MurG"/>
    <property type="match status" value="1"/>
</dbReference>
<dbReference type="GO" id="GO:0051301">
    <property type="term" value="P:cell division"/>
    <property type="evidence" value="ECO:0007669"/>
    <property type="project" value="UniProtKB-KW"/>
</dbReference>
<sequence>MSATTGSAVPGLTPAVQPSPQPQTTGQPTRPMAVLLAGGGTTGHVSPMLALADCLRRRDPATAVLVLGTAEGLEARLVPARGYELAVVPRVPLPRKPSTALLRLPGRLLSAVRAAERAIVKAGEVVGAPRADVVVGVGGYVAVPAYLAARKLGVPVVVHEANHRAGIANRLGARLTEHVATTFPGTDLRGRGGNGVLTGLPMRTEVTRLDRAARRAEARAAFELHPDAPTLLVTGGSLGALRLNTAVVEGAPQLLAPVSSGPNRGLAPQVLHLTGAGKAVQPSGLPEGAVYRVLEYTDRMDLAYAAADLVLCRAGAGTVCETTAVGLPAVYVPLPIGNGEQRLNAAGAVAAGSAMIVDDADVTADWVRGPLRDLLTDGDGAHRLAAMAAAAAASAAVSGARDGDERLADLVERAAGRRPGETTGDSTGEAR</sequence>
<dbReference type="PANTHER" id="PTHR21015">
    <property type="entry name" value="UDP-N-ACETYLGLUCOSAMINE--N-ACETYLMURAMYL-(PENTAPEPTIDE) PYROPHOSPHORYL-UNDECAPRENOL N-ACETYLGLUCOSAMINE TRANSFERASE 1"/>
    <property type="match status" value="1"/>
</dbReference>
<evidence type="ECO:0000256" key="11">
    <source>
        <dbReference type="SAM" id="MobiDB-lite"/>
    </source>
</evidence>
<dbReference type="GO" id="GO:0051991">
    <property type="term" value="F:UDP-N-acetyl-D-glucosamine:N-acetylmuramoyl-L-alanyl-D-glutamyl-meso-2,6-diaminopimelyl-D-alanyl-D-alanine-diphosphoundecaprenol 4-beta-N-acetylglucosaminlytransferase activity"/>
    <property type="evidence" value="ECO:0007669"/>
    <property type="project" value="RHEA"/>
</dbReference>
<name>A0A316A6W6_9ACTN</name>
<comment type="catalytic activity">
    <reaction evidence="10">
        <text>di-trans,octa-cis-undecaprenyl diphospho-N-acetyl-alpha-D-muramoyl-L-alanyl-D-glutamyl-meso-2,6-diaminopimeloyl-D-alanyl-D-alanine + UDP-N-acetyl-alpha-D-glucosamine = di-trans,octa-cis-undecaprenyl diphospho-[N-acetyl-alpha-D-glucosaminyl-(1-&gt;4)]-N-acetyl-alpha-D-muramoyl-L-alanyl-D-glutamyl-meso-2,6-diaminopimeloyl-D-alanyl-D-alanine + UDP + H(+)</text>
        <dbReference type="Rhea" id="RHEA:31227"/>
        <dbReference type="ChEBI" id="CHEBI:15378"/>
        <dbReference type="ChEBI" id="CHEBI:57705"/>
        <dbReference type="ChEBI" id="CHEBI:58223"/>
        <dbReference type="ChEBI" id="CHEBI:61387"/>
        <dbReference type="ChEBI" id="CHEBI:61388"/>
        <dbReference type="EC" id="2.4.1.227"/>
    </reaction>
</comment>
<dbReference type="HAMAP" id="MF_00033">
    <property type="entry name" value="MurG"/>
    <property type="match status" value="1"/>
</dbReference>
<evidence type="ECO:0000256" key="6">
    <source>
        <dbReference type="ARBA" id="ARBA00022984"/>
    </source>
</evidence>
<dbReference type="Pfam" id="PF04101">
    <property type="entry name" value="Glyco_tran_28_C"/>
    <property type="match status" value="1"/>
</dbReference>
<comment type="caution">
    <text evidence="10">Lacks conserved residue(s) required for the propagation of feature annotation.</text>
</comment>
<evidence type="ECO:0000313" key="15">
    <source>
        <dbReference type="Proteomes" id="UP000245469"/>
    </source>
</evidence>
<gene>
    <name evidence="10" type="primary">murG</name>
    <name evidence="14" type="ORF">BXY45_11179</name>
</gene>
<feature type="domain" description="Glycosyltransferase family 28 N-terminal" evidence="12">
    <location>
        <begin position="34"/>
        <end position="180"/>
    </location>
</feature>
<dbReference type="UniPathway" id="UPA00219"/>